<protein>
    <submittedName>
        <fullName evidence="2">Uncharacterized protein</fullName>
    </submittedName>
</protein>
<feature type="region of interest" description="Disordered" evidence="1">
    <location>
        <begin position="17"/>
        <end position="117"/>
    </location>
</feature>
<comment type="caution">
    <text evidence="2">The sequence shown here is derived from an EMBL/GenBank/DDBJ whole genome shotgun (WGS) entry which is preliminary data.</text>
</comment>
<accession>A0A1Y1V149</accession>
<sequence length="257" mass="28066">MCFYIRNVMNYGSIEDSGMIPINTPKSKLENEKSEKALAKEREREEKAALKKAKKLKKEAEAQAKKRKNNQLLSDSPSKTKHIKITNSESKEKSIHKLSKTEKSLSKISSNGGKTLPKIKKDYISNSIISDDDDEETYTVLASGKGSYTSEVIGSGYSNGSIHKSTGGKVKPGSISRSNSHHGYGAPGNGQKLINSKQKKSSIDGSKNKSNDTNHNKNLLDSLLTDDDDEDLDEISSLTSISSSADEEVVIMASDHI</sequence>
<feature type="compositionally biased region" description="Basic and acidic residues" evidence="1">
    <location>
        <begin position="89"/>
        <end position="105"/>
    </location>
</feature>
<reference evidence="2 3" key="1">
    <citation type="submission" date="2016-08" db="EMBL/GenBank/DDBJ databases">
        <title>Genomes of anaerobic fungi encode conserved fungal cellulosomes for biomass hydrolysis.</title>
        <authorList>
            <consortium name="DOE Joint Genome Institute"/>
            <person name="Haitjema C.H."/>
            <person name="Gilmore S.P."/>
            <person name="Henske J.K."/>
            <person name="Solomon K.V."/>
            <person name="De Groot R."/>
            <person name="Kuo A."/>
            <person name="Mondo S.J."/>
            <person name="Salamov A.A."/>
            <person name="Labutti K."/>
            <person name="Zhao Z."/>
            <person name="Chiniquy J."/>
            <person name="Barry K."/>
            <person name="Brewer H.M."/>
            <person name="Purvine S.O."/>
            <person name="Wright A.T."/>
            <person name="Boxma B."/>
            <person name="Van Alen T."/>
            <person name="Hackstein J.H."/>
            <person name="Baker S.E."/>
            <person name="Grigoriev I.V."/>
            <person name="O'Malley M.A."/>
        </authorList>
    </citation>
    <scope>NUCLEOTIDE SEQUENCE [LARGE SCALE GENOMIC DNA]</scope>
    <source>
        <strain evidence="3">finn</strain>
    </source>
</reference>
<dbReference type="STRING" id="1754191.A0A1Y1V149"/>
<feature type="compositionally biased region" description="Basic and acidic residues" evidence="1">
    <location>
        <begin position="27"/>
        <end position="49"/>
    </location>
</feature>
<feature type="compositionally biased region" description="Basic and acidic residues" evidence="1">
    <location>
        <begin position="206"/>
        <end position="215"/>
    </location>
</feature>
<feature type="region of interest" description="Disordered" evidence="1">
    <location>
        <begin position="148"/>
        <end position="225"/>
    </location>
</feature>
<feature type="compositionally biased region" description="Polar residues" evidence="1">
    <location>
        <begin position="148"/>
        <end position="164"/>
    </location>
</feature>
<dbReference type="AlphaFoldDB" id="A0A1Y1V149"/>
<dbReference type="OrthoDB" id="10624590at2759"/>
<evidence type="ECO:0000313" key="2">
    <source>
        <dbReference type="EMBL" id="ORX43748.1"/>
    </source>
</evidence>
<proteinExistence type="predicted"/>
<evidence type="ECO:0000313" key="3">
    <source>
        <dbReference type="Proteomes" id="UP000193719"/>
    </source>
</evidence>
<reference evidence="2 3" key="2">
    <citation type="submission" date="2016-08" db="EMBL/GenBank/DDBJ databases">
        <title>Pervasive Adenine N6-methylation of Active Genes in Fungi.</title>
        <authorList>
            <consortium name="DOE Joint Genome Institute"/>
            <person name="Mondo S.J."/>
            <person name="Dannebaum R.O."/>
            <person name="Kuo R.C."/>
            <person name="Labutti K."/>
            <person name="Haridas S."/>
            <person name="Kuo A."/>
            <person name="Salamov A."/>
            <person name="Ahrendt S.R."/>
            <person name="Lipzen A."/>
            <person name="Sullivan W."/>
            <person name="Andreopoulos W.B."/>
            <person name="Clum A."/>
            <person name="Lindquist E."/>
            <person name="Daum C."/>
            <person name="Ramamoorthy G.K."/>
            <person name="Gryganskyi A."/>
            <person name="Culley D."/>
            <person name="Magnuson J.K."/>
            <person name="James T.Y."/>
            <person name="O'Malley M.A."/>
            <person name="Stajich J.E."/>
            <person name="Spatafora J.W."/>
            <person name="Visel A."/>
            <person name="Grigoriev I.V."/>
        </authorList>
    </citation>
    <scope>NUCLEOTIDE SEQUENCE [LARGE SCALE GENOMIC DNA]</scope>
    <source>
        <strain evidence="3">finn</strain>
    </source>
</reference>
<gene>
    <name evidence="2" type="ORF">BCR36DRAFT_140045</name>
</gene>
<evidence type="ECO:0000256" key="1">
    <source>
        <dbReference type="SAM" id="MobiDB-lite"/>
    </source>
</evidence>
<dbReference type="EMBL" id="MCFH01000050">
    <property type="protein sequence ID" value="ORX43748.1"/>
    <property type="molecule type" value="Genomic_DNA"/>
</dbReference>
<organism evidence="2 3">
    <name type="scientific">Piromyces finnis</name>
    <dbReference type="NCBI Taxonomy" id="1754191"/>
    <lineage>
        <taxon>Eukaryota</taxon>
        <taxon>Fungi</taxon>
        <taxon>Fungi incertae sedis</taxon>
        <taxon>Chytridiomycota</taxon>
        <taxon>Chytridiomycota incertae sedis</taxon>
        <taxon>Neocallimastigomycetes</taxon>
        <taxon>Neocallimastigales</taxon>
        <taxon>Neocallimastigaceae</taxon>
        <taxon>Piromyces</taxon>
    </lineage>
</organism>
<dbReference type="Proteomes" id="UP000193719">
    <property type="component" value="Unassembled WGS sequence"/>
</dbReference>
<name>A0A1Y1V149_9FUNG</name>
<keyword evidence="3" id="KW-1185">Reference proteome</keyword>